<sequence length="989" mass="108736">MVLLEKMDYRTVINVKDELGFVDHLGRWNVSGHTDGYERLTPSESTRTGADPPDARRPFLVPLALAAARLAAAGGTAARSGWRRREAGTRRPERRRAAEQEQQAPAAAAAHSAVRLGGASAEWRPASATTAVARRQTRTVTAACPGAQLSGPATPSPSNPLPSGQGLVHLTIRVRWLIVFRRMLYERMIAIRELSRTVVAKTDKIVALKLCRRLSEFISGANSGYNRLCVVEKFAVLFQNCTDVRSLKNLHARVLTLGLSRDAILGSEILICYNSLGVLPKTSLCLQGFLNGNLAQLNSAMVYIFRAGYPEEVILLYRGSKLHQIGLDEKTVTFGLKSCIELRNLLLGKAIHADSLKLGLGRDNFVGSSLVGLYSKLARMDDSEKAFEEIMGKDIVSYTSMITGYYENIDSTSWNAFQIASDMMRSNLEVNRVTLVSLLQVAGNLGAIKEGKLVHCYSIRRGIGASDEVLGTSLIHMYMRCGAFQLASAVLKNSIQSVASWNALLAGLARNGQSENAVHHFSVMVHEHKVIPDSVTYANVISACTELCNSSYAAIVHAYLIRRSIPLDVVLATTLIEVYFKCTRIMRSRHLFDRLVVKDVVSYNTMIYGYLRSGMANEAIALLKEMMAECVAPNSATVLSLLVAITDQKDFVRGRWIHGFAIRHGFCSDVDIANQIIHMYSGCGKVAAARIVFASLEKKNLISWTTMMMGCLFSGHGGEAVRLFQSMQQHGERPDSVTVTTAVKAVSELGHLKGVKQVHCFVYRALLEKDTKTTNSLITAYAKCGRLDLSVHLFLSLDHRDLDSWNSMISAYGMHGFYVKVLEMFKLMEEGNIIPDGLTFSSVLSACSHAGLVKEGLCMFESMTSMYSVLPQEEHYGCIVDLLSRAGHLEEGYKLIKFSTLNNKSSAFCALLSACRTHGNTILGQIVSNELLALEQQNPGTYTLISEVFAHKGQWNESANIRSRAKESGLRKLPGCSLIESVEQANNQC</sequence>
<dbReference type="PANTHER" id="PTHR47926">
    <property type="entry name" value="PENTATRICOPEPTIDE REPEAT-CONTAINING PROTEIN"/>
    <property type="match status" value="1"/>
</dbReference>
<evidence type="ECO:0000256" key="1">
    <source>
        <dbReference type="ARBA" id="ARBA00022737"/>
    </source>
</evidence>
<dbReference type="GO" id="GO:0009451">
    <property type="term" value="P:RNA modification"/>
    <property type="evidence" value="ECO:0007669"/>
    <property type="project" value="InterPro"/>
</dbReference>
<dbReference type="InterPro" id="IPR002885">
    <property type="entry name" value="PPR_rpt"/>
</dbReference>
<feature type="repeat" description="PPR" evidence="3">
    <location>
        <begin position="599"/>
        <end position="633"/>
    </location>
</feature>
<dbReference type="Proteomes" id="UP001341281">
    <property type="component" value="Chromosome 10"/>
</dbReference>
<dbReference type="InterPro" id="IPR046848">
    <property type="entry name" value="E_motif"/>
</dbReference>
<dbReference type="NCBIfam" id="TIGR00756">
    <property type="entry name" value="PPR"/>
    <property type="match status" value="3"/>
</dbReference>
<organism evidence="5 6">
    <name type="scientific">Paspalum notatum var. saurae</name>
    <dbReference type="NCBI Taxonomy" id="547442"/>
    <lineage>
        <taxon>Eukaryota</taxon>
        <taxon>Viridiplantae</taxon>
        <taxon>Streptophyta</taxon>
        <taxon>Embryophyta</taxon>
        <taxon>Tracheophyta</taxon>
        <taxon>Spermatophyta</taxon>
        <taxon>Magnoliopsida</taxon>
        <taxon>Liliopsida</taxon>
        <taxon>Poales</taxon>
        <taxon>Poaceae</taxon>
        <taxon>PACMAD clade</taxon>
        <taxon>Panicoideae</taxon>
        <taxon>Andropogonodae</taxon>
        <taxon>Paspaleae</taxon>
        <taxon>Paspalinae</taxon>
        <taxon>Paspalum</taxon>
    </lineage>
</organism>
<dbReference type="FunFam" id="1.25.40.10:FF:000880">
    <property type="entry name" value="Pentatricopeptide (PPR) repeat-containing protein-like"/>
    <property type="match status" value="1"/>
</dbReference>
<feature type="region of interest" description="Disordered" evidence="4">
    <location>
        <begin position="76"/>
        <end position="111"/>
    </location>
</feature>
<protein>
    <recommendedName>
        <fullName evidence="7">Pentatricopeptide repeat-containing protein</fullName>
    </recommendedName>
</protein>
<evidence type="ECO:0000313" key="6">
    <source>
        <dbReference type="Proteomes" id="UP001341281"/>
    </source>
</evidence>
<feature type="region of interest" description="Disordered" evidence="4">
    <location>
        <begin position="32"/>
        <end position="56"/>
    </location>
</feature>
<feature type="compositionally biased region" description="Basic and acidic residues" evidence="4">
    <location>
        <begin position="83"/>
        <end position="99"/>
    </location>
</feature>
<evidence type="ECO:0008006" key="7">
    <source>
        <dbReference type="Google" id="ProtNLM"/>
    </source>
</evidence>
<dbReference type="EMBL" id="CP144754">
    <property type="protein sequence ID" value="WVZ98490.1"/>
    <property type="molecule type" value="Genomic_DNA"/>
</dbReference>
<feature type="repeat" description="PPR" evidence="3">
    <location>
        <begin position="801"/>
        <end position="835"/>
    </location>
</feature>
<feature type="repeat" description="PPR" evidence="3">
    <location>
        <begin position="700"/>
        <end position="734"/>
    </location>
</feature>
<dbReference type="AlphaFoldDB" id="A0AAQ3UTY7"/>
<keyword evidence="6" id="KW-1185">Reference proteome</keyword>
<evidence type="ECO:0000256" key="3">
    <source>
        <dbReference type="PROSITE-ProRule" id="PRU00708"/>
    </source>
</evidence>
<dbReference type="Pfam" id="PF13041">
    <property type="entry name" value="PPR_2"/>
    <property type="match status" value="3"/>
</dbReference>
<dbReference type="Pfam" id="PF20431">
    <property type="entry name" value="E_motif"/>
    <property type="match status" value="1"/>
</dbReference>
<keyword evidence="2" id="KW-0809">Transit peptide</keyword>
<dbReference type="InterPro" id="IPR011990">
    <property type="entry name" value="TPR-like_helical_dom_sf"/>
</dbReference>
<dbReference type="FunFam" id="1.25.40.10:FF:000090">
    <property type="entry name" value="Pentatricopeptide repeat-containing protein, chloroplastic"/>
    <property type="match status" value="1"/>
</dbReference>
<name>A0AAQ3UTY7_PASNO</name>
<reference evidence="5 6" key="1">
    <citation type="submission" date="2024-02" db="EMBL/GenBank/DDBJ databases">
        <title>High-quality chromosome-scale genome assembly of Pensacola bahiagrass (Paspalum notatum Flugge var. saurae).</title>
        <authorList>
            <person name="Vega J.M."/>
            <person name="Podio M."/>
            <person name="Orjuela J."/>
            <person name="Siena L.A."/>
            <person name="Pessino S.C."/>
            <person name="Combes M.C."/>
            <person name="Mariac C."/>
            <person name="Albertini E."/>
            <person name="Pupilli F."/>
            <person name="Ortiz J.P.A."/>
            <person name="Leblanc O."/>
        </authorList>
    </citation>
    <scope>NUCLEOTIDE SEQUENCE [LARGE SCALE GENOMIC DNA]</scope>
    <source>
        <strain evidence="5">R1</strain>
        <tissue evidence="5">Leaf</tissue>
    </source>
</reference>
<keyword evidence="1" id="KW-0677">Repeat</keyword>
<accession>A0AAQ3UTY7</accession>
<dbReference type="Pfam" id="PF01535">
    <property type="entry name" value="PPR"/>
    <property type="match status" value="2"/>
</dbReference>
<dbReference type="InterPro" id="IPR046960">
    <property type="entry name" value="PPR_At4g14850-like_plant"/>
</dbReference>
<dbReference type="PANTHER" id="PTHR47926:SF452">
    <property type="entry name" value="PENTATRICOPEPTIDE REPEAT-CONTAINING PROTEIN"/>
    <property type="match status" value="1"/>
</dbReference>
<evidence type="ECO:0000256" key="2">
    <source>
        <dbReference type="ARBA" id="ARBA00022946"/>
    </source>
</evidence>
<dbReference type="Gene3D" id="1.25.40.10">
    <property type="entry name" value="Tetratricopeptide repeat domain"/>
    <property type="match status" value="4"/>
</dbReference>
<proteinExistence type="predicted"/>
<evidence type="ECO:0000256" key="4">
    <source>
        <dbReference type="SAM" id="MobiDB-lite"/>
    </source>
</evidence>
<gene>
    <name evidence="5" type="ORF">U9M48_043928</name>
</gene>
<evidence type="ECO:0000313" key="5">
    <source>
        <dbReference type="EMBL" id="WVZ98490.1"/>
    </source>
</evidence>
<dbReference type="PROSITE" id="PS51375">
    <property type="entry name" value="PPR"/>
    <property type="match status" value="3"/>
</dbReference>
<dbReference type="GO" id="GO:0003723">
    <property type="term" value="F:RNA binding"/>
    <property type="evidence" value="ECO:0007669"/>
    <property type="project" value="InterPro"/>
</dbReference>
<feature type="compositionally biased region" description="Low complexity" evidence="4">
    <location>
        <begin position="100"/>
        <end position="110"/>
    </location>
</feature>